<dbReference type="OrthoDB" id="9776669at2"/>
<gene>
    <name evidence="1" type="ORF">OB2597_06890</name>
</gene>
<organism evidence="1 2">
    <name type="scientific">Pseudooceanicola batsensis (strain ATCC BAA-863 / DSM 15984 / KCTC 12145 / HTCC2597)</name>
    <name type="common">Oceanicola batsensis</name>
    <dbReference type="NCBI Taxonomy" id="252305"/>
    <lineage>
        <taxon>Bacteria</taxon>
        <taxon>Pseudomonadati</taxon>
        <taxon>Pseudomonadota</taxon>
        <taxon>Alphaproteobacteria</taxon>
        <taxon>Rhodobacterales</taxon>
        <taxon>Paracoccaceae</taxon>
        <taxon>Pseudooceanicola</taxon>
    </lineage>
</organism>
<evidence type="ECO:0000313" key="1">
    <source>
        <dbReference type="EMBL" id="EAQ04990.1"/>
    </source>
</evidence>
<dbReference type="AlphaFoldDB" id="A3TTL3"/>
<accession>A3TTL3</accession>
<dbReference type="STRING" id="252305.OB2597_06890"/>
<name>A3TTL3_PSEBH</name>
<sequence>MRRQPLPADICGSGHAAPHNQHFREENVTRLKLTTATALGALVLSLGLAAPAAAQDFEWPRLLVIGTPGTSSGSFASTNGWGPVLQQETGTTVRIVPEDSEPQRYSRLTDRKDIAISSVSAAEMRFQAQGIGGYAGSKPVAQRILWHHNDTPWGYVVAGDSDLQSIEDIKTQGARVTQGVFSPPMVTAVSKALPDFLGMSEDEVAEKITFVPASSYAENCRSVVEGKSDVAYCAPISSVLSEMEGAPGSIRWLSLDPDNSEGWDGYLEHRPMLIPTEITLGVSTAQGVGGVTSNFLYAVPADADTDFAYNMAKWLHESHDAYADTHPLAKRMSLELFRGYLDRTPLPVHEGTVKYLREIGEWTDADDQWNDAAIEKMDAWLSARQEAMAEARDQGVEIQFENQEFLDILNKHTEGLEGFRSRL</sequence>
<proteinExistence type="predicted"/>
<reference evidence="1 2" key="1">
    <citation type="journal article" date="2010" name="J. Bacteriol.">
        <title>Genome sequences of Oceanicola granulosus HTCC2516(T) and Oceanicola batsensis HTCC2597(TDelta).</title>
        <authorList>
            <person name="Thrash J.C."/>
            <person name="Cho J.C."/>
            <person name="Vergin K.L."/>
            <person name="Giovannoni S.J."/>
        </authorList>
    </citation>
    <scope>NUCLEOTIDE SEQUENCE [LARGE SCALE GENOMIC DNA]</scope>
    <source>
        <strain evidence="2">ATCC BAA-863 / DSM 15984 / KCTC 12145 / HTCC2597</strain>
    </source>
</reference>
<evidence type="ECO:0008006" key="3">
    <source>
        <dbReference type="Google" id="ProtNLM"/>
    </source>
</evidence>
<comment type="caution">
    <text evidence="1">The sequence shown here is derived from an EMBL/GenBank/DDBJ whole genome shotgun (WGS) entry which is preliminary data.</text>
</comment>
<dbReference type="eggNOG" id="COG2358">
    <property type="taxonomic scope" value="Bacteria"/>
</dbReference>
<protein>
    <recommendedName>
        <fullName evidence="3">TAXI family TRAP transporter solute-binding subunit</fullName>
    </recommendedName>
</protein>
<dbReference type="EMBL" id="AAMO01000001">
    <property type="protein sequence ID" value="EAQ04990.1"/>
    <property type="molecule type" value="Genomic_DNA"/>
</dbReference>
<evidence type="ECO:0000313" key="2">
    <source>
        <dbReference type="Proteomes" id="UP000004318"/>
    </source>
</evidence>
<dbReference type="InterPro" id="IPR011852">
    <property type="entry name" value="TRAP_TAXI"/>
</dbReference>
<dbReference type="Gene3D" id="3.40.190.10">
    <property type="entry name" value="Periplasmic binding protein-like II"/>
    <property type="match status" value="2"/>
</dbReference>
<dbReference type="HOGENOM" id="CLU_733402_0_0_5"/>
<dbReference type="NCBIfam" id="TIGR02122">
    <property type="entry name" value="TRAP_TAXI"/>
    <property type="match status" value="1"/>
</dbReference>
<dbReference type="Pfam" id="PF16868">
    <property type="entry name" value="NMT1_3"/>
    <property type="match status" value="1"/>
</dbReference>
<dbReference type="SUPFAM" id="SSF53850">
    <property type="entry name" value="Periplasmic binding protein-like II"/>
    <property type="match status" value="1"/>
</dbReference>
<dbReference type="Proteomes" id="UP000004318">
    <property type="component" value="Unassembled WGS sequence"/>
</dbReference>
<keyword evidence="2" id="KW-1185">Reference proteome</keyword>